<feature type="transmembrane region" description="Helical" evidence="8">
    <location>
        <begin position="126"/>
        <end position="146"/>
    </location>
</feature>
<sequence length="305" mass="33859">MKYVAVVLPIFAIMGLGWFLRRIKVIKGDVGNLENILYWGILPALLFRSIFYSGGFAKEDLNLLYVVYVSFIIMPAVSFVMSPWKKNPQRRGVSLLTCMRSNNIYMGIPVVSLVMGKVGVTAASKYLGISLVGYHIFSVACGQLGLYGKLNFNAVSKTLKELAKNPLIISCIFAMVCSEIFRINLPLWIDESLKILSNSATGLALLALGANIRLREMGESLKETWIDTLMKNAVYPLLLMFLFSFWPVGHNVRNAVILVSAMPVAVNTFIVAKGMNMDHDYAARLIATSTFVSLITIPLWVAILF</sequence>
<evidence type="ECO:0000256" key="8">
    <source>
        <dbReference type="SAM" id="Phobius"/>
    </source>
</evidence>
<dbReference type="eggNOG" id="COG0679">
    <property type="taxonomic scope" value="Bacteria"/>
</dbReference>
<keyword evidence="7 8" id="KW-0472">Membrane</keyword>
<feature type="transmembrane region" description="Helical" evidence="8">
    <location>
        <begin position="63"/>
        <end position="82"/>
    </location>
</feature>
<evidence type="ECO:0000256" key="5">
    <source>
        <dbReference type="ARBA" id="ARBA00022692"/>
    </source>
</evidence>
<evidence type="ECO:0000256" key="1">
    <source>
        <dbReference type="ARBA" id="ARBA00004651"/>
    </source>
</evidence>
<protein>
    <submittedName>
        <fullName evidence="9">Transporter, auxin efflux carrier family protein</fullName>
    </submittedName>
</protein>
<keyword evidence="3" id="KW-0813">Transport</keyword>
<gene>
    <name evidence="9" type="ORF">HMPREF1705_04285</name>
</gene>
<organism evidence="9 10">
    <name type="scientific">Acetomicrobium hydrogeniformans ATCC BAA-1850</name>
    <dbReference type="NCBI Taxonomy" id="592015"/>
    <lineage>
        <taxon>Bacteria</taxon>
        <taxon>Thermotogati</taxon>
        <taxon>Synergistota</taxon>
        <taxon>Synergistia</taxon>
        <taxon>Synergistales</taxon>
        <taxon>Acetomicrobiaceae</taxon>
        <taxon>Acetomicrobium</taxon>
    </lineage>
</organism>
<dbReference type="GO" id="GO:0005886">
    <property type="term" value="C:plasma membrane"/>
    <property type="evidence" value="ECO:0007669"/>
    <property type="project" value="UniProtKB-SubCell"/>
</dbReference>
<evidence type="ECO:0000313" key="10">
    <source>
        <dbReference type="Proteomes" id="UP000005273"/>
    </source>
</evidence>
<reference evidence="10" key="1">
    <citation type="submission" date="2012-09" db="EMBL/GenBank/DDBJ databases">
        <authorList>
            <person name="Weinstock G."/>
            <person name="Sodergren E."/>
            <person name="Clifton S."/>
            <person name="Fulton L."/>
            <person name="Fulton B."/>
            <person name="Courtney L."/>
            <person name="Fronick C."/>
            <person name="Harrison M."/>
            <person name="Strong C."/>
            <person name="Farmer C."/>
            <person name="Delehaunty K."/>
            <person name="Markovic C."/>
            <person name="Hall O."/>
            <person name="Minx P."/>
            <person name="Tomlinson C."/>
            <person name="Mitreva M."/>
            <person name="Nelson J."/>
            <person name="Hou S."/>
            <person name="Wollam A."/>
            <person name="Pepin K.H."/>
            <person name="Johnson M."/>
            <person name="Bhonagiri V."/>
            <person name="Nash W.E."/>
            <person name="Suruliraj S."/>
            <person name="Warren W."/>
            <person name="Chinwalla A."/>
            <person name="Mardis E.R."/>
            <person name="Wilson R.K."/>
        </authorList>
    </citation>
    <scope>NUCLEOTIDE SEQUENCE [LARGE SCALE GENOMIC DNA]</scope>
    <source>
        <strain evidence="10">OS1</strain>
    </source>
</reference>
<feature type="transmembrane region" description="Helical" evidence="8">
    <location>
        <begin position="255"/>
        <end position="272"/>
    </location>
</feature>
<accession>A0A0T5X9P7</accession>
<evidence type="ECO:0000256" key="6">
    <source>
        <dbReference type="ARBA" id="ARBA00022989"/>
    </source>
</evidence>
<feature type="transmembrane region" description="Helical" evidence="8">
    <location>
        <begin position="233"/>
        <end position="249"/>
    </location>
</feature>
<evidence type="ECO:0000256" key="7">
    <source>
        <dbReference type="ARBA" id="ARBA00023136"/>
    </source>
</evidence>
<keyword evidence="5 8" id="KW-0812">Transmembrane</keyword>
<dbReference type="RefSeq" id="WP_009202324.1">
    <property type="nucleotide sequence ID" value="NZ_ACJX03000001.1"/>
</dbReference>
<dbReference type="OrthoDB" id="6312at2"/>
<evidence type="ECO:0000256" key="2">
    <source>
        <dbReference type="ARBA" id="ARBA00010145"/>
    </source>
</evidence>
<evidence type="ECO:0000256" key="3">
    <source>
        <dbReference type="ARBA" id="ARBA00022448"/>
    </source>
</evidence>
<keyword evidence="6 8" id="KW-1133">Transmembrane helix</keyword>
<comment type="subcellular location">
    <subcellularLocation>
        <location evidence="1">Cell membrane</location>
        <topology evidence="1">Multi-pass membrane protein</topology>
    </subcellularLocation>
</comment>
<dbReference type="GO" id="GO:0055085">
    <property type="term" value="P:transmembrane transport"/>
    <property type="evidence" value="ECO:0007669"/>
    <property type="project" value="InterPro"/>
</dbReference>
<dbReference type="InterPro" id="IPR004776">
    <property type="entry name" value="Mem_transp_PIN-like"/>
</dbReference>
<feature type="transmembrane region" description="Helical" evidence="8">
    <location>
        <begin position="284"/>
        <end position="303"/>
    </location>
</feature>
<keyword evidence="4" id="KW-1003">Cell membrane</keyword>
<dbReference type="EMBL" id="ACJX03000001">
    <property type="protein sequence ID" value="KRT35024.1"/>
    <property type="molecule type" value="Genomic_DNA"/>
</dbReference>
<dbReference type="PANTHER" id="PTHR36838">
    <property type="entry name" value="AUXIN EFFLUX CARRIER FAMILY PROTEIN"/>
    <property type="match status" value="1"/>
</dbReference>
<feature type="transmembrane region" description="Helical" evidence="8">
    <location>
        <begin position="167"/>
        <end position="189"/>
    </location>
</feature>
<evidence type="ECO:0000256" key="4">
    <source>
        <dbReference type="ARBA" id="ARBA00022475"/>
    </source>
</evidence>
<keyword evidence="10" id="KW-1185">Reference proteome</keyword>
<name>A0A0T5X9P7_9BACT</name>
<dbReference type="Pfam" id="PF03547">
    <property type="entry name" value="Mem_trans"/>
    <property type="match status" value="2"/>
</dbReference>
<dbReference type="PANTHER" id="PTHR36838:SF3">
    <property type="entry name" value="TRANSPORTER AUXIN EFFLUX CARRIER EC FAMILY"/>
    <property type="match status" value="1"/>
</dbReference>
<feature type="transmembrane region" description="Helical" evidence="8">
    <location>
        <begin position="36"/>
        <end position="57"/>
    </location>
</feature>
<dbReference type="InterPro" id="IPR038770">
    <property type="entry name" value="Na+/solute_symporter_sf"/>
</dbReference>
<dbReference type="STRING" id="592015.HMPREF1705_04285"/>
<proteinExistence type="inferred from homology"/>
<comment type="similarity">
    <text evidence="2">Belongs to the auxin efflux carrier (TC 2.A.69) family.</text>
</comment>
<feature type="transmembrane region" description="Helical" evidence="8">
    <location>
        <begin position="103"/>
        <end position="120"/>
    </location>
</feature>
<evidence type="ECO:0000313" key="9">
    <source>
        <dbReference type="EMBL" id="KRT35024.1"/>
    </source>
</evidence>
<comment type="caution">
    <text evidence="9">The sequence shown here is derived from an EMBL/GenBank/DDBJ whole genome shotgun (WGS) entry which is preliminary data.</text>
</comment>
<feature type="transmembrane region" description="Helical" evidence="8">
    <location>
        <begin position="6"/>
        <end position="24"/>
    </location>
</feature>
<dbReference type="AlphaFoldDB" id="A0A0T5X9P7"/>
<dbReference type="Gene3D" id="1.20.1530.20">
    <property type="match status" value="1"/>
</dbReference>
<dbReference type="Proteomes" id="UP000005273">
    <property type="component" value="Unassembled WGS sequence"/>
</dbReference>